<keyword evidence="1" id="KW-0808">Transferase</keyword>
<name>A0A6C1B2R5_9RHOO</name>
<dbReference type="Gene3D" id="3.40.50.300">
    <property type="entry name" value="P-loop containing nucleotide triphosphate hydrolases"/>
    <property type="match status" value="1"/>
</dbReference>
<dbReference type="RefSeq" id="WP_173764293.1">
    <property type="nucleotide sequence ID" value="NZ_CP048836.1"/>
</dbReference>
<dbReference type="AlphaFoldDB" id="A0A6C1B2R5"/>
<dbReference type="GO" id="GO:0016301">
    <property type="term" value="F:kinase activity"/>
    <property type="evidence" value="ECO:0007669"/>
    <property type="project" value="UniProtKB-KW"/>
</dbReference>
<gene>
    <name evidence="1" type="ORF">G3580_05410</name>
</gene>
<dbReference type="Proteomes" id="UP000501991">
    <property type="component" value="Chromosome"/>
</dbReference>
<reference evidence="1 2" key="1">
    <citation type="submission" date="2020-02" db="EMBL/GenBank/DDBJ databases">
        <title>Nitrogenibacter mangrovi gen. nov., sp. nov. isolated from mangrove sediment, a denitrifying betaproteobacterium.</title>
        <authorList>
            <person name="Liao H."/>
            <person name="Tian Y."/>
        </authorList>
    </citation>
    <scope>NUCLEOTIDE SEQUENCE [LARGE SCALE GENOMIC DNA]</scope>
    <source>
        <strain evidence="1 2">M9-3-2</strain>
    </source>
</reference>
<dbReference type="EMBL" id="CP048836">
    <property type="protein sequence ID" value="QID17128.1"/>
    <property type="molecule type" value="Genomic_DNA"/>
</dbReference>
<evidence type="ECO:0000313" key="1">
    <source>
        <dbReference type="EMBL" id="QID17128.1"/>
    </source>
</evidence>
<keyword evidence="1" id="KW-0418">Kinase</keyword>
<dbReference type="InterPro" id="IPR027417">
    <property type="entry name" value="P-loop_NTPase"/>
</dbReference>
<dbReference type="SUPFAM" id="SSF53795">
    <property type="entry name" value="PEP carboxykinase-like"/>
    <property type="match status" value="1"/>
</dbReference>
<proteinExistence type="predicted"/>
<dbReference type="KEGG" id="azq:G3580_05410"/>
<keyword evidence="2" id="KW-1185">Reference proteome</keyword>
<dbReference type="NCBIfam" id="TIGR04352">
    <property type="entry name" value="HprK_rel_A"/>
    <property type="match status" value="1"/>
</dbReference>
<protein>
    <submittedName>
        <fullName evidence="1">HprK-related kinase A</fullName>
    </submittedName>
</protein>
<sequence>MLDTIIRIPPFNVRVQSSFPEVRSHLDRFYEGFARLSSDAFVDFDVQLLPGKGVRRLWRKQVRFQVDSQTPFLPLPADQAAPLLEWGLNWTIASRSLGYLVLHAAVLARHDRAVILPGFPGAGKSTLCASLCHLRDWQLFSDELAIVRPDDGRLVAHPRPISLKNQSIDLVSAFPGASLGPLFHDTRKGTVAHAAAPKSSVAQAEATAQAGWIVFPTFRQDAPASVDEISRAEAFMLIQQQSFNQERMGDVGFETLCALLTQSRCYRIEYGSTEDGLNAIQQIVESTP</sequence>
<accession>A0A6C1B2R5</accession>
<evidence type="ECO:0000313" key="2">
    <source>
        <dbReference type="Proteomes" id="UP000501991"/>
    </source>
</evidence>
<dbReference type="InterPro" id="IPR027600">
    <property type="entry name" value="HprK-rel_A"/>
</dbReference>
<organism evidence="1 2">
    <name type="scientific">Nitrogeniibacter mangrovi</name>
    <dbReference type="NCBI Taxonomy" id="2016596"/>
    <lineage>
        <taxon>Bacteria</taxon>
        <taxon>Pseudomonadati</taxon>
        <taxon>Pseudomonadota</taxon>
        <taxon>Betaproteobacteria</taxon>
        <taxon>Rhodocyclales</taxon>
        <taxon>Zoogloeaceae</taxon>
        <taxon>Nitrogeniibacter</taxon>
    </lineage>
</organism>